<organism evidence="1 2">
    <name type="scientific">Acetivibrio thermocellus AD2</name>
    <dbReference type="NCBI Taxonomy" id="1138384"/>
    <lineage>
        <taxon>Bacteria</taxon>
        <taxon>Bacillati</taxon>
        <taxon>Bacillota</taxon>
        <taxon>Clostridia</taxon>
        <taxon>Eubacteriales</taxon>
        <taxon>Oscillospiraceae</taxon>
        <taxon>Acetivibrio</taxon>
    </lineage>
</organism>
<dbReference type="Pfam" id="PF03698">
    <property type="entry name" value="UPF0180"/>
    <property type="match status" value="1"/>
</dbReference>
<dbReference type="Proteomes" id="UP000223596">
    <property type="component" value="Unassembled WGS sequence"/>
</dbReference>
<reference evidence="1 2" key="1">
    <citation type="submission" date="2017-09" db="EMBL/GenBank/DDBJ databases">
        <title>Evaluation of Pacific Biosciences Sequencing Technology to Finishing C. thermocellum Genome Sequences.</title>
        <authorList>
            <person name="Brown S."/>
        </authorList>
    </citation>
    <scope>NUCLEOTIDE SEQUENCE [LARGE SCALE GENOMIC DNA]</scope>
    <source>
        <strain evidence="1 2">AD2</strain>
    </source>
</reference>
<dbReference type="RefSeq" id="WP_003517862.1">
    <property type="nucleotide sequence ID" value="NZ_CP013828.1"/>
</dbReference>
<protein>
    <submittedName>
        <fullName evidence="1">Uncharacterized protein UPF0180</fullName>
    </submittedName>
</protein>
<dbReference type="AlphaFoldDB" id="A0AB36TIK1"/>
<evidence type="ECO:0000313" key="2">
    <source>
        <dbReference type="Proteomes" id="UP000223596"/>
    </source>
</evidence>
<dbReference type="EMBL" id="PDBW01000001">
    <property type="protein sequence ID" value="PFH03426.1"/>
    <property type="molecule type" value="Genomic_DNA"/>
</dbReference>
<gene>
    <name evidence="1" type="ORF">M972_112237</name>
</gene>
<evidence type="ECO:0000313" key="1">
    <source>
        <dbReference type="EMBL" id="PFH03426.1"/>
    </source>
</evidence>
<name>A0AB36TIK1_ACETH</name>
<dbReference type="InterPro" id="IPR005370">
    <property type="entry name" value="UPF0180"/>
</dbReference>
<proteinExistence type="predicted"/>
<dbReference type="GeneID" id="35805619"/>
<comment type="caution">
    <text evidence="1">The sequence shown here is derived from an EMBL/GenBank/DDBJ whole genome shotgun (WGS) entry which is preliminary data.</text>
</comment>
<accession>A0AB36TIK1</accession>
<sequence length="87" mass="9748">MKPRVAVEENLTPIEEFLSERGYEVENINFTDAEEISSLVDEFDAFVVSGLDSNMLGIEDTETDAIIIDASGMTPEEVYDELEARLE</sequence>